<protein>
    <recommendedName>
        <fullName evidence="3">Heavy metal-binding domain-containing protein</fullName>
    </recommendedName>
</protein>
<evidence type="ECO:0000313" key="2">
    <source>
        <dbReference type="Proteomes" id="UP000196587"/>
    </source>
</evidence>
<accession>A0A1Y4JKQ0</accession>
<proteinExistence type="predicted"/>
<dbReference type="Proteomes" id="UP000196587">
    <property type="component" value="Unassembled WGS sequence"/>
</dbReference>
<evidence type="ECO:0008006" key="3">
    <source>
        <dbReference type="Google" id="ProtNLM"/>
    </source>
</evidence>
<sequence>MIDYSMLTKEGYFVTESNSVSFDYEAIGSIYAVEVGGWVSKDGRPEPTDLKEKYYINSNHKQVYQTPSLQKAYRNLANKLKSVGANGLINLKVNFTTDSSIGNPQKIVITGMAIKK</sequence>
<comment type="caution">
    <text evidence="1">The sequence shown here is derived from an EMBL/GenBank/DDBJ whole genome shotgun (WGS) entry which is preliminary data.</text>
</comment>
<name>A0A1Y4JKQ0_9BACE</name>
<dbReference type="AlphaFoldDB" id="A0A1Y4JKQ0"/>
<evidence type="ECO:0000313" key="1">
    <source>
        <dbReference type="EMBL" id="OUP31790.1"/>
    </source>
</evidence>
<organism evidence="1 2">
    <name type="scientific">Bacteroides clarus</name>
    <dbReference type="NCBI Taxonomy" id="626929"/>
    <lineage>
        <taxon>Bacteria</taxon>
        <taxon>Pseudomonadati</taxon>
        <taxon>Bacteroidota</taxon>
        <taxon>Bacteroidia</taxon>
        <taxon>Bacteroidales</taxon>
        <taxon>Bacteroidaceae</taxon>
        <taxon>Bacteroides</taxon>
    </lineage>
</organism>
<reference evidence="2" key="1">
    <citation type="submission" date="2017-04" db="EMBL/GenBank/DDBJ databases">
        <title>Function of individual gut microbiota members based on whole genome sequencing of pure cultures obtained from chicken caecum.</title>
        <authorList>
            <person name="Medvecky M."/>
            <person name="Cejkova D."/>
            <person name="Polansky O."/>
            <person name="Karasova D."/>
            <person name="Kubasova T."/>
            <person name="Cizek A."/>
            <person name="Rychlik I."/>
        </authorList>
    </citation>
    <scope>NUCLEOTIDE SEQUENCE [LARGE SCALE GENOMIC DNA]</scope>
    <source>
        <strain evidence="2">An189</strain>
    </source>
</reference>
<dbReference type="EMBL" id="NFKE01000018">
    <property type="protein sequence ID" value="OUP31790.1"/>
    <property type="molecule type" value="Genomic_DNA"/>
</dbReference>
<gene>
    <name evidence="1" type="ORF">B5F24_16295</name>
</gene>